<protein>
    <submittedName>
        <fullName evidence="2">Uncharacterized protein</fullName>
    </submittedName>
</protein>
<feature type="compositionally biased region" description="Basic and acidic residues" evidence="1">
    <location>
        <begin position="353"/>
        <end position="369"/>
    </location>
</feature>
<dbReference type="AlphaFoldDB" id="A0AAN8EGY4"/>
<sequence>MPGQDSGDNFQGVLFGHAVPVTPPFARTPPLTPQLARASAQRAPYLESSARPLSQRSTSARSGSMPIREANSDSDVSEEEANLLKARYKFQHAYKPGMQEMFKDSTLQRAQAKQRCAYFRQRLLESVINPCRAVATPEVLRSYRAEYAIELEKLSNALLQDVNKPWLSKLDQAIEDLTSDTEGEDSDSPSEDSDGEVGTDSETADEKRAPQQAGTAAFDDGTHEPCDEPPPAYEEALKSPRPGTYEIFSTCAQTLRYAPVDRDISSSKQDEPSSGDVSSDEELDGLMPGAFPLPNTSSPQKQARHNDAGAARTQAPDKSQPHSDTTTTTTKALHQADRPRTGYQAIKPYIRRSSQDEPSPRQRDRRSTQDEAEGESDGEDEAAELQKAFRRLSTGASRRLTGQGDEEVFEGRGQRRR</sequence>
<name>A0AAN8EGY4_9EURO</name>
<comment type="caution">
    <text evidence="2">The sequence shown here is derived from an EMBL/GenBank/DDBJ whole genome shotgun (WGS) entry which is preliminary data.</text>
</comment>
<evidence type="ECO:0000313" key="2">
    <source>
        <dbReference type="EMBL" id="KAK5950577.1"/>
    </source>
</evidence>
<gene>
    <name evidence="2" type="ORF">OHC33_008520</name>
</gene>
<feature type="compositionally biased region" description="Basic and acidic residues" evidence="1">
    <location>
        <begin position="259"/>
        <end position="271"/>
    </location>
</feature>
<feature type="compositionally biased region" description="Acidic residues" evidence="1">
    <location>
        <begin position="178"/>
        <end position="203"/>
    </location>
</feature>
<keyword evidence="3" id="KW-1185">Reference proteome</keyword>
<dbReference type="Proteomes" id="UP001316803">
    <property type="component" value="Unassembled WGS sequence"/>
</dbReference>
<organism evidence="2 3">
    <name type="scientific">Knufia fluminis</name>
    <dbReference type="NCBI Taxonomy" id="191047"/>
    <lineage>
        <taxon>Eukaryota</taxon>
        <taxon>Fungi</taxon>
        <taxon>Dikarya</taxon>
        <taxon>Ascomycota</taxon>
        <taxon>Pezizomycotina</taxon>
        <taxon>Eurotiomycetes</taxon>
        <taxon>Chaetothyriomycetidae</taxon>
        <taxon>Chaetothyriales</taxon>
        <taxon>Trichomeriaceae</taxon>
        <taxon>Knufia</taxon>
    </lineage>
</organism>
<reference evidence="2 3" key="1">
    <citation type="submission" date="2022-12" db="EMBL/GenBank/DDBJ databases">
        <title>Genomic features and morphological characterization of a novel Knufia sp. strain isolated from spacecraft assembly facility.</title>
        <authorList>
            <person name="Teixeira M."/>
            <person name="Chander A.M."/>
            <person name="Stajich J.E."/>
            <person name="Venkateswaran K."/>
        </authorList>
    </citation>
    <scope>NUCLEOTIDE SEQUENCE [LARGE SCALE GENOMIC DNA]</scope>
    <source>
        <strain evidence="2 3">FJI-L2-BK-P2</strain>
    </source>
</reference>
<feature type="compositionally biased region" description="Pro residues" evidence="1">
    <location>
        <begin position="21"/>
        <end position="32"/>
    </location>
</feature>
<feature type="compositionally biased region" description="Polar residues" evidence="1">
    <location>
        <begin position="51"/>
        <end position="62"/>
    </location>
</feature>
<dbReference type="EMBL" id="JAKLMC020000026">
    <property type="protein sequence ID" value="KAK5950577.1"/>
    <property type="molecule type" value="Genomic_DNA"/>
</dbReference>
<feature type="region of interest" description="Disordered" evidence="1">
    <location>
        <begin position="259"/>
        <end position="417"/>
    </location>
</feature>
<feature type="region of interest" description="Disordered" evidence="1">
    <location>
        <begin position="178"/>
        <end position="245"/>
    </location>
</feature>
<evidence type="ECO:0000256" key="1">
    <source>
        <dbReference type="SAM" id="MobiDB-lite"/>
    </source>
</evidence>
<evidence type="ECO:0000313" key="3">
    <source>
        <dbReference type="Proteomes" id="UP001316803"/>
    </source>
</evidence>
<feature type="region of interest" description="Disordered" evidence="1">
    <location>
        <begin position="21"/>
        <end position="76"/>
    </location>
</feature>
<feature type="compositionally biased region" description="Acidic residues" evidence="1">
    <location>
        <begin position="370"/>
        <end position="383"/>
    </location>
</feature>
<proteinExistence type="predicted"/>
<accession>A0AAN8EGY4</accession>